<sequence>MAGGFTTRRDSSANNVPVVGYQDSADAQDIILWAAVQVTETGNTDAQGNFRATNLPIIDASHDWVVDGGGVPRQRLIDGKDITAQDSGGTTLYPGTADGRTGVIPLYTDSGRTTSAANKQNVQVTYWTLRPVNVDAQGRLVVSMSGALPAGTNRIGAVVARGVNAGGAEIPLRVDDNGQLLIALSDVIANARTSSGTERLRIPDTIKYKKCTSAGDNTVWTPASGKSIVLMGIWAQSNIRGTSWTLPDTDMDIKMGSTVIGHMKLMGMLHFSDDGTTSKIAQYVHAGQFQIAQMDFGQGVKFPPDTPLIVSPDSAVVQVTAWGLEV</sequence>
<proteinExistence type="predicted"/>
<dbReference type="RefSeq" id="WP_074949301.1">
    <property type="nucleotide sequence ID" value="NZ_FPBV01000001.1"/>
</dbReference>
<accession>A0A1I7FWQ2</accession>
<dbReference type="OrthoDB" id="3034751at2"/>
<organism evidence="1 2">
    <name type="scientific">Alicyclobacillus macrosporangiidus</name>
    <dbReference type="NCBI Taxonomy" id="392015"/>
    <lineage>
        <taxon>Bacteria</taxon>
        <taxon>Bacillati</taxon>
        <taxon>Bacillota</taxon>
        <taxon>Bacilli</taxon>
        <taxon>Bacillales</taxon>
        <taxon>Alicyclobacillaceae</taxon>
        <taxon>Alicyclobacillus</taxon>
    </lineage>
</organism>
<dbReference type="STRING" id="392015.SAMN05421543_101487"/>
<reference evidence="2" key="1">
    <citation type="submission" date="2016-10" db="EMBL/GenBank/DDBJ databases">
        <authorList>
            <person name="Varghese N."/>
        </authorList>
    </citation>
    <scope>NUCLEOTIDE SEQUENCE [LARGE SCALE GENOMIC DNA]</scope>
    <source>
        <strain evidence="2">DSM 17980</strain>
    </source>
</reference>
<name>A0A1I7FWQ2_9BACL</name>
<gene>
    <name evidence="1" type="ORF">SAMN05421543_101487</name>
</gene>
<protein>
    <submittedName>
        <fullName evidence="1">Uncharacterized protein</fullName>
    </submittedName>
</protein>
<dbReference type="EMBL" id="FPBV01000001">
    <property type="protein sequence ID" value="SFU40573.1"/>
    <property type="molecule type" value="Genomic_DNA"/>
</dbReference>
<evidence type="ECO:0000313" key="1">
    <source>
        <dbReference type="EMBL" id="SFU40573.1"/>
    </source>
</evidence>
<keyword evidence="2" id="KW-1185">Reference proteome</keyword>
<dbReference type="Proteomes" id="UP000183508">
    <property type="component" value="Unassembled WGS sequence"/>
</dbReference>
<evidence type="ECO:0000313" key="2">
    <source>
        <dbReference type="Proteomes" id="UP000183508"/>
    </source>
</evidence>
<dbReference type="AlphaFoldDB" id="A0A1I7FWQ2"/>